<comment type="caution">
    <text evidence="1">The sequence shown here is derived from an EMBL/GenBank/DDBJ whole genome shotgun (WGS) entry which is preliminary data.</text>
</comment>
<protein>
    <submittedName>
        <fullName evidence="1">Uncharacterized protein</fullName>
    </submittedName>
</protein>
<dbReference type="EMBL" id="JAKKOR010000001">
    <property type="protein sequence ID" value="MCF8586954.1"/>
    <property type="molecule type" value="Genomic_DNA"/>
</dbReference>
<dbReference type="Proteomes" id="UP001200110">
    <property type="component" value="Unassembled WGS sequence"/>
</dbReference>
<reference evidence="1 2" key="1">
    <citation type="submission" date="2022-01" db="EMBL/GenBank/DDBJ databases">
        <authorList>
            <person name="Huang Y."/>
        </authorList>
    </citation>
    <scope>NUCLEOTIDE SEQUENCE [LARGE SCALE GENOMIC DNA]</scope>
    <source>
        <strain evidence="1 2">HY366</strain>
    </source>
</reference>
<keyword evidence="2" id="KW-1185">Reference proteome</keyword>
<evidence type="ECO:0000313" key="1">
    <source>
        <dbReference type="EMBL" id="MCF8586954.1"/>
    </source>
</evidence>
<evidence type="ECO:0000313" key="2">
    <source>
        <dbReference type="Proteomes" id="UP001200110"/>
    </source>
</evidence>
<accession>A0ABS9IN27</accession>
<gene>
    <name evidence="1" type="ORF">L5G33_00555</name>
</gene>
<organism evidence="1 2">
    <name type="scientific">Gordonia liuliyuniae</name>
    <dbReference type="NCBI Taxonomy" id="2911517"/>
    <lineage>
        <taxon>Bacteria</taxon>
        <taxon>Bacillati</taxon>
        <taxon>Actinomycetota</taxon>
        <taxon>Actinomycetes</taxon>
        <taxon>Mycobacteriales</taxon>
        <taxon>Gordoniaceae</taxon>
        <taxon>Gordonia</taxon>
    </lineage>
</organism>
<dbReference type="RefSeq" id="WP_236996195.1">
    <property type="nucleotide sequence ID" value="NZ_JAKKOR010000001.1"/>
</dbReference>
<name>A0ABS9IN27_9ACTN</name>
<proteinExistence type="predicted"/>
<sequence length="72" mass="7764">MGNAFALWRHLFDDEGVIGTVIEGDVMAGARLLPVDRFGLIRRATALDADWTDAMLSAAAVRAGDLLRPAPR</sequence>